<keyword evidence="2" id="KW-1003">Cell membrane</keyword>
<feature type="non-terminal residue" evidence="7">
    <location>
        <position position="1"/>
    </location>
</feature>
<protein>
    <recommendedName>
        <fullName evidence="8">Sulfate exporter family transporter</fullName>
    </recommendedName>
</protein>
<dbReference type="GO" id="GO:0005886">
    <property type="term" value="C:plasma membrane"/>
    <property type="evidence" value="ECO:0007669"/>
    <property type="project" value="UniProtKB-SubCell"/>
</dbReference>
<feature type="transmembrane region" description="Helical" evidence="6">
    <location>
        <begin position="65"/>
        <end position="83"/>
    </location>
</feature>
<comment type="subcellular location">
    <subcellularLocation>
        <location evidence="1">Cell membrane</location>
        <topology evidence="1">Multi-pass membrane protein</topology>
    </subcellularLocation>
</comment>
<evidence type="ECO:0000256" key="3">
    <source>
        <dbReference type="ARBA" id="ARBA00022692"/>
    </source>
</evidence>
<accession>X1T867</accession>
<proteinExistence type="predicted"/>
<evidence type="ECO:0000256" key="4">
    <source>
        <dbReference type="ARBA" id="ARBA00022989"/>
    </source>
</evidence>
<feature type="transmembrane region" description="Helical" evidence="6">
    <location>
        <begin position="95"/>
        <end position="112"/>
    </location>
</feature>
<evidence type="ECO:0000313" key="7">
    <source>
        <dbReference type="EMBL" id="GAJ01454.1"/>
    </source>
</evidence>
<gene>
    <name evidence="7" type="ORF">S12H4_31957</name>
</gene>
<dbReference type="AlphaFoldDB" id="X1T867"/>
<dbReference type="InterPro" id="IPR018383">
    <property type="entry name" value="UPF0324_pro"/>
</dbReference>
<name>X1T867_9ZZZZ</name>
<comment type="caution">
    <text evidence="7">The sequence shown here is derived from an EMBL/GenBank/DDBJ whole genome shotgun (WGS) entry which is preliminary data.</text>
</comment>
<keyword evidence="5 6" id="KW-0472">Membrane</keyword>
<evidence type="ECO:0000256" key="1">
    <source>
        <dbReference type="ARBA" id="ARBA00004651"/>
    </source>
</evidence>
<evidence type="ECO:0000256" key="6">
    <source>
        <dbReference type="SAM" id="Phobius"/>
    </source>
</evidence>
<reference evidence="7" key="1">
    <citation type="journal article" date="2014" name="Front. Microbiol.">
        <title>High frequency of phylogenetically diverse reductive dehalogenase-homologous genes in deep subseafloor sedimentary metagenomes.</title>
        <authorList>
            <person name="Kawai M."/>
            <person name="Futagami T."/>
            <person name="Toyoda A."/>
            <person name="Takaki Y."/>
            <person name="Nishi S."/>
            <person name="Hori S."/>
            <person name="Arai W."/>
            <person name="Tsubouchi T."/>
            <person name="Morono Y."/>
            <person name="Uchiyama I."/>
            <person name="Ito T."/>
            <person name="Fujiyama A."/>
            <person name="Inagaki F."/>
            <person name="Takami H."/>
        </authorList>
    </citation>
    <scope>NUCLEOTIDE SEQUENCE</scope>
    <source>
        <strain evidence="7">Expedition CK06-06</strain>
    </source>
</reference>
<dbReference type="PANTHER" id="PTHR30106">
    <property type="entry name" value="INNER MEMBRANE PROTEIN YEIH-RELATED"/>
    <property type="match status" value="1"/>
</dbReference>
<dbReference type="Pfam" id="PF03601">
    <property type="entry name" value="Cons_hypoth698"/>
    <property type="match status" value="1"/>
</dbReference>
<feature type="transmembrane region" description="Helical" evidence="6">
    <location>
        <begin position="37"/>
        <end position="58"/>
    </location>
</feature>
<feature type="non-terminal residue" evidence="7">
    <location>
        <position position="277"/>
    </location>
</feature>
<organism evidence="7">
    <name type="scientific">marine sediment metagenome</name>
    <dbReference type="NCBI Taxonomy" id="412755"/>
    <lineage>
        <taxon>unclassified sequences</taxon>
        <taxon>metagenomes</taxon>
        <taxon>ecological metagenomes</taxon>
    </lineage>
</organism>
<dbReference type="EMBL" id="BARW01018699">
    <property type="protein sequence ID" value="GAJ01454.1"/>
    <property type="molecule type" value="Genomic_DNA"/>
</dbReference>
<feature type="transmembrane region" description="Helical" evidence="6">
    <location>
        <begin position="148"/>
        <end position="168"/>
    </location>
</feature>
<feature type="transmembrane region" description="Helical" evidence="6">
    <location>
        <begin position="180"/>
        <end position="201"/>
    </location>
</feature>
<dbReference type="PANTHER" id="PTHR30106:SF1">
    <property type="entry name" value="UPF0324 MEMBRANE PROTEIN FN0533"/>
    <property type="match status" value="1"/>
</dbReference>
<evidence type="ECO:0000256" key="5">
    <source>
        <dbReference type="ARBA" id="ARBA00023136"/>
    </source>
</evidence>
<feature type="transmembrane region" description="Helical" evidence="6">
    <location>
        <begin position="207"/>
        <end position="229"/>
    </location>
</feature>
<keyword evidence="3 6" id="KW-0812">Transmembrane</keyword>
<evidence type="ECO:0000256" key="2">
    <source>
        <dbReference type="ARBA" id="ARBA00022475"/>
    </source>
</evidence>
<evidence type="ECO:0008006" key="8">
    <source>
        <dbReference type="Google" id="ProtNLM"/>
    </source>
</evidence>
<sequence>VIILALCVPGIIGVAYKLPKIATWTSNPVAAFTGQTLIGYLIMYAGLMVIFLIAVKIMGDKVKTFIPGFFIVFVIAILSVLIGNQTVLKSYGLSYPLWGLIIGLIISNIIGVPKWLETAARTELYIKTGLVVLGAEILFNRILALGPYGLVIAWGVTPIVLYVMYLYGTKVLKMEKELTLPISAAASVCGVSAAIAVGAACKAKKDYITIAVGQTLIFTVLMMAVMPALARLFGLSELIAGAWIGGTVDSTGAVPAAGEMVGPIAMEAAVTIKMIQN</sequence>
<keyword evidence="4 6" id="KW-1133">Transmembrane helix</keyword>